<feature type="domain" description="Solute-binding protein family 5" evidence="5">
    <location>
        <begin position="54"/>
        <end position="273"/>
    </location>
</feature>
<feature type="compositionally biased region" description="Pro residues" evidence="4">
    <location>
        <begin position="31"/>
        <end position="41"/>
    </location>
</feature>
<dbReference type="GO" id="GO:1904680">
    <property type="term" value="F:peptide transmembrane transporter activity"/>
    <property type="evidence" value="ECO:0007669"/>
    <property type="project" value="TreeGrafter"/>
</dbReference>
<dbReference type="EMBL" id="DRZM01000160">
    <property type="protein sequence ID" value="HHP05154.1"/>
    <property type="molecule type" value="Genomic_DNA"/>
</dbReference>
<evidence type="ECO:0000256" key="3">
    <source>
        <dbReference type="ARBA" id="ARBA00022729"/>
    </source>
</evidence>
<evidence type="ECO:0000313" key="6">
    <source>
        <dbReference type="EMBL" id="HHP05154.1"/>
    </source>
</evidence>
<dbReference type="GO" id="GO:0015833">
    <property type="term" value="P:peptide transport"/>
    <property type="evidence" value="ECO:0007669"/>
    <property type="project" value="TreeGrafter"/>
</dbReference>
<reference evidence="6" key="1">
    <citation type="journal article" date="2020" name="mSystems">
        <title>Genome- and Community-Level Interaction Insights into Carbon Utilization and Element Cycling Functions of Hydrothermarchaeota in Hydrothermal Sediment.</title>
        <authorList>
            <person name="Zhou Z."/>
            <person name="Liu Y."/>
            <person name="Xu W."/>
            <person name="Pan J."/>
            <person name="Luo Z.H."/>
            <person name="Li M."/>
        </authorList>
    </citation>
    <scope>NUCLEOTIDE SEQUENCE [LARGE SCALE GENOMIC DNA]</scope>
    <source>
        <strain evidence="6">SpSt-1125</strain>
    </source>
</reference>
<proteinExistence type="inferred from homology"/>
<accession>A0A7J3X7L7</accession>
<comment type="caution">
    <text evidence="6">The sequence shown here is derived from an EMBL/GenBank/DDBJ whole genome shotgun (WGS) entry which is preliminary data.</text>
</comment>
<feature type="domain" description="Solute-binding protein family 5" evidence="5">
    <location>
        <begin position="494"/>
        <end position="711"/>
    </location>
</feature>
<keyword evidence="3" id="KW-0732">Signal</keyword>
<dbReference type="PANTHER" id="PTHR30290">
    <property type="entry name" value="PERIPLASMIC BINDING COMPONENT OF ABC TRANSPORTER"/>
    <property type="match status" value="1"/>
</dbReference>
<gene>
    <name evidence="6" type="ORF">ENM88_05335</name>
</gene>
<name>A0A7J3X7L7_THEPE</name>
<dbReference type="PANTHER" id="PTHR30290:SF9">
    <property type="entry name" value="OLIGOPEPTIDE-BINDING PROTEIN APPA"/>
    <property type="match status" value="1"/>
</dbReference>
<evidence type="ECO:0000259" key="5">
    <source>
        <dbReference type="Pfam" id="PF00496"/>
    </source>
</evidence>
<sequence>MIIIAVVAVALYFFYAGAPQAPTQPAQPAQPTTPPPQPAQPEQPQVPAAPAPTKPFHKQILYIIVNDEGTRINMYKTGVFDIATVTPARWVDVNNTPVGKFHLHLVRRPDKPRLTIQYIGLNPMKEPLNIPEVRQALAYAVPYDVILKQVFGGLYTRLYTIVPKGMPGYTEFGINKYEYDMAKAQQIINELKAKGFDPSKYVITIIFNEGNTARQQIATLLQQSWSQLGFKVTVESYSWPKYLELVDHFQYQVMLLGWIPDYLDPDNYLMPFVWGGGEFTELEYHYNVPAADVEKHLSSIGLVVETEKFIVVAGEKGSGAKYTGPTNKPIIVVSYVVDWDATNANWEDPVSMVTLGAGGLKDIPLSALCKIAQRIIEPEAREAVIQAAVIYFNKQATLLMMGQLVTGENYGSWVYGMYYPLTTFARYDLVWEDNDAPVVDTGVLDIRNNPETMAIGTIGWPDTFDPAKSYESFGWEIFWHIYGRLVTLWREETEPSPELAVAWAFSKDMTELYFVMRGNVVAYDPWNQKTYPITAVDALFSIWRAVRLNLPGGPQWMIDEFIDVNASSVLTESELDSIAKSQGLVTSFKGRSAEVRSLDELLKFFGYSGPTAGVVKFKLRFPYVPILQIFVTGVGSIIPMQYALGDQYQAALADSNNGRNPAAWAKYVGVGEEDATFKLLSTKPVSTGPYYVADYKEDSYILLKYNPYYWNATLWQELYGFKP</sequence>
<evidence type="ECO:0000256" key="2">
    <source>
        <dbReference type="ARBA" id="ARBA00022448"/>
    </source>
</evidence>
<dbReference type="SUPFAM" id="SSF53850">
    <property type="entry name" value="Periplasmic binding protein-like II"/>
    <property type="match status" value="2"/>
</dbReference>
<evidence type="ECO:0000256" key="1">
    <source>
        <dbReference type="ARBA" id="ARBA00005695"/>
    </source>
</evidence>
<organism evidence="6">
    <name type="scientific">Thermofilum pendens</name>
    <dbReference type="NCBI Taxonomy" id="2269"/>
    <lineage>
        <taxon>Archaea</taxon>
        <taxon>Thermoproteota</taxon>
        <taxon>Thermoprotei</taxon>
        <taxon>Thermofilales</taxon>
        <taxon>Thermofilaceae</taxon>
        <taxon>Thermofilum</taxon>
    </lineage>
</organism>
<protein>
    <submittedName>
        <fullName evidence="6">Peptide transporter</fullName>
    </submittedName>
</protein>
<feature type="region of interest" description="Disordered" evidence="4">
    <location>
        <begin position="23"/>
        <end position="53"/>
    </location>
</feature>
<dbReference type="CDD" id="cd00995">
    <property type="entry name" value="PBP2_NikA_DppA_OppA_like"/>
    <property type="match status" value="1"/>
</dbReference>
<dbReference type="Gene3D" id="3.40.190.10">
    <property type="entry name" value="Periplasmic binding protein-like II"/>
    <property type="match status" value="2"/>
</dbReference>
<dbReference type="InterPro" id="IPR039424">
    <property type="entry name" value="SBP_5"/>
</dbReference>
<keyword evidence="2" id="KW-0813">Transport</keyword>
<dbReference type="InterPro" id="IPR000914">
    <property type="entry name" value="SBP_5_dom"/>
</dbReference>
<evidence type="ECO:0000256" key="4">
    <source>
        <dbReference type="SAM" id="MobiDB-lite"/>
    </source>
</evidence>
<dbReference type="AlphaFoldDB" id="A0A7J3X7L7"/>
<dbReference type="Gene3D" id="3.10.105.10">
    <property type="entry name" value="Dipeptide-binding Protein, Domain 3"/>
    <property type="match status" value="1"/>
</dbReference>
<comment type="similarity">
    <text evidence="1">Belongs to the bacterial solute-binding protein 5 family.</text>
</comment>
<dbReference type="Pfam" id="PF00496">
    <property type="entry name" value="SBP_bac_5"/>
    <property type="match status" value="2"/>
</dbReference>